<reference evidence="1 2" key="1">
    <citation type="submission" date="2021-06" db="EMBL/GenBank/DDBJ databases">
        <title>Caerostris extrusa draft genome.</title>
        <authorList>
            <person name="Kono N."/>
            <person name="Arakawa K."/>
        </authorList>
    </citation>
    <scope>NUCLEOTIDE SEQUENCE [LARGE SCALE GENOMIC DNA]</scope>
</reference>
<dbReference type="AlphaFoldDB" id="A0AAV4MPN4"/>
<proteinExistence type="predicted"/>
<keyword evidence="2" id="KW-1185">Reference proteome</keyword>
<gene>
    <name evidence="1" type="ORF">CEXT_737731</name>
</gene>
<name>A0AAV4MPN4_CAEEX</name>
<accession>A0AAV4MPN4</accession>
<protein>
    <submittedName>
        <fullName evidence="1">Uncharacterized protein</fullName>
    </submittedName>
</protein>
<evidence type="ECO:0000313" key="1">
    <source>
        <dbReference type="EMBL" id="GIX73845.1"/>
    </source>
</evidence>
<sequence>MFICVTLQLAPIRPELLLQQGGLLSGLQRLPLYKLSGSCGAYPPLDVFKECQAHFGKIDGAGAIHCPPVDPWTATWQQWNSAHADLHWLRRAHG</sequence>
<dbReference type="EMBL" id="BPLR01002447">
    <property type="protein sequence ID" value="GIX73845.1"/>
    <property type="molecule type" value="Genomic_DNA"/>
</dbReference>
<organism evidence="1 2">
    <name type="scientific">Caerostris extrusa</name>
    <name type="common">Bark spider</name>
    <name type="synonym">Caerostris bankana</name>
    <dbReference type="NCBI Taxonomy" id="172846"/>
    <lineage>
        <taxon>Eukaryota</taxon>
        <taxon>Metazoa</taxon>
        <taxon>Ecdysozoa</taxon>
        <taxon>Arthropoda</taxon>
        <taxon>Chelicerata</taxon>
        <taxon>Arachnida</taxon>
        <taxon>Araneae</taxon>
        <taxon>Araneomorphae</taxon>
        <taxon>Entelegynae</taxon>
        <taxon>Araneoidea</taxon>
        <taxon>Araneidae</taxon>
        <taxon>Caerostris</taxon>
    </lineage>
</organism>
<dbReference type="Proteomes" id="UP001054945">
    <property type="component" value="Unassembled WGS sequence"/>
</dbReference>
<comment type="caution">
    <text evidence="1">The sequence shown here is derived from an EMBL/GenBank/DDBJ whole genome shotgun (WGS) entry which is preliminary data.</text>
</comment>
<evidence type="ECO:0000313" key="2">
    <source>
        <dbReference type="Proteomes" id="UP001054945"/>
    </source>
</evidence>